<evidence type="ECO:0000313" key="1">
    <source>
        <dbReference type="EMBL" id="GLO68373.1"/>
    </source>
</evidence>
<dbReference type="Proteomes" id="UP001275436">
    <property type="component" value="Unassembled WGS sequence"/>
</dbReference>
<accession>A0ABQ5TNI4</accession>
<organism evidence="1 2">
    <name type="scientific">Oceanobacillus kimchii</name>
    <dbReference type="NCBI Taxonomy" id="746691"/>
    <lineage>
        <taxon>Bacteria</taxon>
        <taxon>Bacillati</taxon>
        <taxon>Bacillota</taxon>
        <taxon>Bacilli</taxon>
        <taxon>Bacillales</taxon>
        <taxon>Bacillaceae</taxon>
        <taxon>Oceanobacillus</taxon>
    </lineage>
</organism>
<name>A0ABQ5TNI4_9BACI</name>
<sequence>MNQSEKAKKLYANCDNTDPNESTLMPFHYERFMDTDILFNMVAAFLINRYAIQNYNQDWIPYAEGVRVDKNSQMWNELKLIVNSMEELEFLETKLEKNQTFIRWCDDGIYEPENYQTKASS</sequence>
<dbReference type="EMBL" id="BSKO01000002">
    <property type="protein sequence ID" value="GLO68373.1"/>
    <property type="molecule type" value="Genomic_DNA"/>
</dbReference>
<proteinExistence type="predicted"/>
<keyword evidence="2" id="KW-1185">Reference proteome</keyword>
<gene>
    <name evidence="1" type="ORF">MACH08_41570</name>
</gene>
<protein>
    <submittedName>
        <fullName evidence="1">Uncharacterized protein</fullName>
    </submittedName>
</protein>
<comment type="caution">
    <text evidence="1">The sequence shown here is derived from an EMBL/GenBank/DDBJ whole genome shotgun (WGS) entry which is preliminary data.</text>
</comment>
<evidence type="ECO:0000313" key="2">
    <source>
        <dbReference type="Proteomes" id="UP001275436"/>
    </source>
</evidence>
<dbReference type="RefSeq" id="WP_317958612.1">
    <property type="nucleotide sequence ID" value="NZ_BSKO01000002.1"/>
</dbReference>
<reference evidence="1 2" key="1">
    <citation type="submission" date="2023-02" db="EMBL/GenBank/DDBJ databases">
        <title>Oceanobacillus kimchii IFOP_LL358 isolated form Alexandrium catenella lab strain.</title>
        <authorList>
            <person name="Gajardo G."/>
            <person name="Ueki S."/>
            <person name="Maruyama F."/>
        </authorList>
    </citation>
    <scope>NUCLEOTIDE SEQUENCE [LARGE SCALE GENOMIC DNA]</scope>
    <source>
        <strain evidence="1 2">IFOP_LL358</strain>
    </source>
</reference>